<evidence type="ECO:0000256" key="8">
    <source>
        <dbReference type="SAM" id="Phobius"/>
    </source>
</evidence>
<accession>A0A1S3D2A8</accession>
<dbReference type="PROSITE" id="PS00217">
    <property type="entry name" value="SUGAR_TRANSPORT_2"/>
    <property type="match status" value="1"/>
</dbReference>
<dbReference type="AlphaFoldDB" id="A0A1S3D2A8"/>
<dbReference type="PRINTS" id="PR00171">
    <property type="entry name" value="SUGRTRNSPORT"/>
</dbReference>
<feature type="transmembrane region" description="Helical" evidence="8">
    <location>
        <begin position="294"/>
        <end position="317"/>
    </location>
</feature>
<dbReference type="Proteomes" id="UP000079169">
    <property type="component" value="Unplaced"/>
</dbReference>
<protein>
    <submittedName>
        <fullName evidence="11">Sugar transporter ERD6-like 14 isoform X2</fullName>
    </submittedName>
</protein>
<dbReference type="KEGG" id="dci:103509976"/>
<feature type="transmembrane region" description="Helical" evidence="8">
    <location>
        <begin position="392"/>
        <end position="413"/>
    </location>
</feature>
<feature type="transmembrane region" description="Helical" evidence="8">
    <location>
        <begin position="365"/>
        <end position="386"/>
    </location>
</feature>
<keyword evidence="7 8" id="KW-0472">Membrane</keyword>
<evidence type="ECO:0000256" key="2">
    <source>
        <dbReference type="ARBA" id="ARBA00022448"/>
    </source>
</evidence>
<feature type="transmembrane region" description="Helical" evidence="8">
    <location>
        <begin position="72"/>
        <end position="92"/>
    </location>
</feature>
<feature type="transmembrane region" description="Helical" evidence="8">
    <location>
        <begin position="266"/>
        <end position="287"/>
    </location>
</feature>
<dbReference type="GeneID" id="103509976"/>
<dbReference type="GO" id="GO:0005886">
    <property type="term" value="C:plasma membrane"/>
    <property type="evidence" value="ECO:0007669"/>
    <property type="project" value="UniProtKB-SubCell"/>
</dbReference>
<evidence type="ECO:0000259" key="9">
    <source>
        <dbReference type="PROSITE" id="PS50850"/>
    </source>
</evidence>
<feature type="transmembrane region" description="Helical" evidence="8">
    <location>
        <begin position="12"/>
        <end position="31"/>
    </location>
</feature>
<dbReference type="InterPro" id="IPR036259">
    <property type="entry name" value="MFS_trans_sf"/>
</dbReference>
<feature type="transmembrane region" description="Helical" evidence="8">
    <location>
        <begin position="329"/>
        <end position="353"/>
    </location>
</feature>
<keyword evidence="10" id="KW-1185">Reference proteome</keyword>
<evidence type="ECO:0000256" key="1">
    <source>
        <dbReference type="ARBA" id="ARBA00004651"/>
    </source>
</evidence>
<keyword evidence="2" id="KW-0813">Transport</keyword>
<reference evidence="11" key="1">
    <citation type="submission" date="2025-08" db="UniProtKB">
        <authorList>
            <consortium name="RefSeq"/>
        </authorList>
    </citation>
    <scope>IDENTIFICATION</scope>
</reference>
<evidence type="ECO:0000313" key="11">
    <source>
        <dbReference type="RefSeq" id="XP_008472831.2"/>
    </source>
</evidence>
<evidence type="ECO:0000256" key="5">
    <source>
        <dbReference type="ARBA" id="ARBA00022692"/>
    </source>
</evidence>
<dbReference type="InterPro" id="IPR050549">
    <property type="entry name" value="MFS_Trehalose_Transporter"/>
</dbReference>
<name>A0A1S3D2A8_DIACI</name>
<dbReference type="InterPro" id="IPR005829">
    <property type="entry name" value="Sugar_transporter_CS"/>
</dbReference>
<comment type="subcellular location">
    <subcellularLocation>
        <location evidence="1">Cell membrane</location>
        <topology evidence="1">Multi-pass membrane protein</topology>
    </subcellularLocation>
</comment>
<feature type="transmembrane region" description="Helical" evidence="8">
    <location>
        <begin position="236"/>
        <end position="260"/>
    </location>
</feature>
<dbReference type="Pfam" id="PF00083">
    <property type="entry name" value="Sugar_tr"/>
    <property type="match status" value="1"/>
</dbReference>
<dbReference type="FunFam" id="1.20.1250.20:FF:000218">
    <property type="entry name" value="facilitated trehalose transporter Tret1"/>
    <property type="match status" value="1"/>
</dbReference>
<keyword evidence="4" id="KW-0762">Sugar transport</keyword>
<keyword evidence="3" id="KW-1003">Cell membrane</keyword>
<evidence type="ECO:0000256" key="7">
    <source>
        <dbReference type="ARBA" id="ARBA00023136"/>
    </source>
</evidence>
<keyword evidence="5 8" id="KW-0812">Transmembrane</keyword>
<sequence>MIDKYQMRQILAAFSTGLSILTVGCFMGWTSPTLEKLDLNKNQKSLLASIHEIGHLISPIPVGLSIDRHGRLPCLILSGVLTSIGWIIVILTRDLYHLYFARFLFGITMGITFTVVPTYVGEILDTNIRGVCFTLLPLFLNSGHLVEFVLGPLLTYETFAYLNLVVPIVFLLSCFFLFESPYYYIYINNDHKANTIFSKIKASYDYKEIKEKIKIVKYDNFKNLKILMTKCLNRNFMCVVLLNIVQRFSGMSAMVAYSHHILQNNIYSIVFSSLVLLFSFVSTLVINKISHRKLLLYSCFGCFLSHLFSCVITFLHYNEVVHFKYDYNFMLFTSICVYASIYSIGLGPMPNILQGEMLPLDLRGIGSCVCSIVFTMSSFTVTNMFLKINSLFVNFLLYSLNCLFAFVFFYIYLIKTDNKELYEIHNNFDAVENKKDLKQQE</sequence>
<dbReference type="PaxDb" id="121845-A0A1S3D2A8"/>
<dbReference type="InterPro" id="IPR003663">
    <property type="entry name" value="Sugar/inositol_transpt"/>
</dbReference>
<dbReference type="PROSITE" id="PS50850">
    <property type="entry name" value="MFS"/>
    <property type="match status" value="1"/>
</dbReference>
<proteinExistence type="predicted"/>
<gene>
    <name evidence="11" type="primary">LOC103509976</name>
</gene>
<organism evidence="10 11">
    <name type="scientific">Diaphorina citri</name>
    <name type="common">Asian citrus psyllid</name>
    <dbReference type="NCBI Taxonomy" id="121845"/>
    <lineage>
        <taxon>Eukaryota</taxon>
        <taxon>Metazoa</taxon>
        <taxon>Ecdysozoa</taxon>
        <taxon>Arthropoda</taxon>
        <taxon>Hexapoda</taxon>
        <taxon>Insecta</taxon>
        <taxon>Pterygota</taxon>
        <taxon>Neoptera</taxon>
        <taxon>Paraneoptera</taxon>
        <taxon>Hemiptera</taxon>
        <taxon>Sternorrhyncha</taxon>
        <taxon>Psylloidea</taxon>
        <taxon>Psyllidae</taxon>
        <taxon>Diaphorininae</taxon>
        <taxon>Diaphorina</taxon>
    </lineage>
</organism>
<evidence type="ECO:0000256" key="3">
    <source>
        <dbReference type="ARBA" id="ARBA00022475"/>
    </source>
</evidence>
<dbReference type="InterPro" id="IPR005828">
    <property type="entry name" value="MFS_sugar_transport-like"/>
</dbReference>
<feature type="domain" description="Major facilitator superfamily (MFS) profile" evidence="9">
    <location>
        <begin position="5"/>
        <end position="417"/>
    </location>
</feature>
<dbReference type="PROSITE" id="PS51257">
    <property type="entry name" value="PROKAR_LIPOPROTEIN"/>
    <property type="match status" value="1"/>
</dbReference>
<dbReference type="PANTHER" id="PTHR48021">
    <property type="match status" value="1"/>
</dbReference>
<keyword evidence="6 8" id="KW-1133">Transmembrane helix</keyword>
<dbReference type="RefSeq" id="XP_008472831.2">
    <property type="nucleotide sequence ID" value="XM_008474609.3"/>
</dbReference>
<feature type="transmembrane region" description="Helical" evidence="8">
    <location>
        <begin position="160"/>
        <end position="178"/>
    </location>
</feature>
<dbReference type="SUPFAM" id="SSF103473">
    <property type="entry name" value="MFS general substrate transporter"/>
    <property type="match status" value="1"/>
</dbReference>
<dbReference type="STRING" id="121845.A0A1S3D2A8"/>
<dbReference type="InterPro" id="IPR020846">
    <property type="entry name" value="MFS_dom"/>
</dbReference>
<evidence type="ECO:0000256" key="6">
    <source>
        <dbReference type="ARBA" id="ARBA00022989"/>
    </source>
</evidence>
<evidence type="ECO:0000256" key="4">
    <source>
        <dbReference type="ARBA" id="ARBA00022597"/>
    </source>
</evidence>
<feature type="transmembrane region" description="Helical" evidence="8">
    <location>
        <begin position="98"/>
        <end position="120"/>
    </location>
</feature>
<evidence type="ECO:0000313" key="10">
    <source>
        <dbReference type="Proteomes" id="UP000079169"/>
    </source>
</evidence>
<dbReference type="GO" id="GO:0022857">
    <property type="term" value="F:transmembrane transporter activity"/>
    <property type="evidence" value="ECO:0007669"/>
    <property type="project" value="InterPro"/>
</dbReference>
<dbReference type="PANTHER" id="PTHR48021:SF46">
    <property type="entry name" value="MAJOR FACILITATOR SUPERFAMILY (MFS) PROFILE DOMAIN-CONTAINING PROTEIN"/>
    <property type="match status" value="1"/>
</dbReference>
<dbReference type="Gene3D" id="1.20.1250.20">
    <property type="entry name" value="MFS general substrate transporter like domains"/>
    <property type="match status" value="2"/>
</dbReference>